<keyword evidence="3" id="KW-1185">Reference proteome</keyword>
<evidence type="ECO:0000313" key="3">
    <source>
        <dbReference type="Proteomes" id="UP000243361"/>
    </source>
</evidence>
<reference evidence="2" key="1">
    <citation type="submission" date="2017-02" db="EMBL/GenBank/DDBJ databases">
        <title>Novel co-symbiosis in the unique lucinid bivalve Phacoides pectinatus.</title>
        <authorList>
            <person name="Lim S.J."/>
            <person name="Davis B.G."/>
            <person name="Gill D.E."/>
            <person name="Engel A.S."/>
            <person name="Anderson L.C."/>
            <person name="Campbell B.J."/>
        </authorList>
    </citation>
    <scope>NUCLEOTIDE SEQUENCE [LARGE SCALE GENOMIC DNA]</scope>
    <source>
        <strain evidence="2">LUC13016_P6</strain>
    </source>
</reference>
<dbReference type="Proteomes" id="UP000243361">
    <property type="component" value="Unassembled WGS sequence"/>
</dbReference>
<dbReference type="Pfam" id="PF13614">
    <property type="entry name" value="AAA_31"/>
    <property type="match status" value="1"/>
</dbReference>
<dbReference type="EMBL" id="MUIE01000007">
    <property type="protein sequence ID" value="OQX38123.1"/>
    <property type="molecule type" value="Genomic_DNA"/>
</dbReference>
<gene>
    <name evidence="2" type="ORF">B0D84_00065</name>
</gene>
<evidence type="ECO:0000313" key="2">
    <source>
        <dbReference type="EMBL" id="OQX38123.1"/>
    </source>
</evidence>
<feature type="non-terminal residue" evidence="2">
    <location>
        <position position="32"/>
    </location>
</feature>
<organism evidence="2 3">
    <name type="scientific">Candidatus Sedimenticola endophacoides</name>
    <dbReference type="NCBI Taxonomy" id="2548426"/>
    <lineage>
        <taxon>Bacteria</taxon>
        <taxon>Pseudomonadati</taxon>
        <taxon>Pseudomonadota</taxon>
        <taxon>Gammaproteobacteria</taxon>
        <taxon>Chromatiales</taxon>
        <taxon>Sedimenticolaceae</taxon>
        <taxon>Sedimenticola</taxon>
    </lineage>
</organism>
<name>A0A657PPZ6_9GAMM</name>
<sequence length="32" mass="3413">MRIIGVYNIKGGVGKTAAAVNLAYLSAREGYR</sequence>
<feature type="domain" description="AAA" evidence="1">
    <location>
        <begin position="1"/>
        <end position="32"/>
    </location>
</feature>
<dbReference type="InterPro" id="IPR025669">
    <property type="entry name" value="AAA_dom"/>
</dbReference>
<dbReference type="SUPFAM" id="SSF52540">
    <property type="entry name" value="P-loop containing nucleoside triphosphate hydrolases"/>
    <property type="match status" value="1"/>
</dbReference>
<dbReference type="InterPro" id="IPR027417">
    <property type="entry name" value="P-loop_NTPase"/>
</dbReference>
<accession>A0A657PPZ6</accession>
<evidence type="ECO:0000259" key="1">
    <source>
        <dbReference type="Pfam" id="PF13614"/>
    </source>
</evidence>
<comment type="caution">
    <text evidence="2">The sequence shown here is derived from an EMBL/GenBank/DDBJ whole genome shotgun (WGS) entry which is preliminary data.</text>
</comment>
<dbReference type="AlphaFoldDB" id="A0A657PPZ6"/>
<dbReference type="Gene3D" id="3.40.50.300">
    <property type="entry name" value="P-loop containing nucleotide triphosphate hydrolases"/>
    <property type="match status" value="1"/>
</dbReference>
<proteinExistence type="predicted"/>
<protein>
    <recommendedName>
        <fullName evidence="1">AAA domain-containing protein</fullName>
    </recommendedName>
</protein>